<evidence type="ECO:0000313" key="9">
    <source>
        <dbReference type="Proteomes" id="UP001592531"/>
    </source>
</evidence>
<dbReference type="Gene3D" id="3.20.20.80">
    <property type="entry name" value="Glycosidases"/>
    <property type="match status" value="1"/>
</dbReference>
<keyword evidence="2 3" id="KW-0326">Glycosidase</keyword>
<proteinExistence type="inferred from homology"/>
<name>A0ABV6W4R2_9ACTN</name>
<evidence type="ECO:0000256" key="4">
    <source>
        <dbReference type="SAM" id="MobiDB-lite"/>
    </source>
</evidence>
<reference evidence="8 9" key="1">
    <citation type="submission" date="2024-09" db="EMBL/GenBank/DDBJ databases">
        <authorList>
            <person name="Lee S.D."/>
        </authorList>
    </citation>
    <scope>NUCLEOTIDE SEQUENCE [LARGE SCALE GENOMIC DNA]</scope>
    <source>
        <strain evidence="8 9">N8-3</strain>
    </source>
</reference>
<feature type="domain" description="CBM56" evidence="7">
    <location>
        <begin position="457"/>
        <end position="548"/>
    </location>
</feature>
<evidence type="ECO:0000313" key="8">
    <source>
        <dbReference type="EMBL" id="MFC1420908.1"/>
    </source>
</evidence>
<dbReference type="RefSeq" id="WP_380543084.1">
    <property type="nucleotide sequence ID" value="NZ_JBHFAB010000031.1"/>
</dbReference>
<dbReference type="EMBL" id="JBHFAB010000031">
    <property type="protein sequence ID" value="MFC1420908.1"/>
    <property type="molecule type" value="Genomic_DNA"/>
</dbReference>
<feature type="compositionally biased region" description="Low complexity" evidence="4">
    <location>
        <begin position="422"/>
        <end position="434"/>
    </location>
</feature>
<dbReference type="PROSITE" id="PS51764">
    <property type="entry name" value="GH26"/>
    <property type="match status" value="1"/>
</dbReference>
<dbReference type="PROSITE" id="PS51318">
    <property type="entry name" value="TAT"/>
    <property type="match status" value="1"/>
</dbReference>
<keyword evidence="5" id="KW-0732">Signal</keyword>
<feature type="active site" description="Proton donor" evidence="3">
    <location>
        <position position="185"/>
    </location>
</feature>
<evidence type="ECO:0000259" key="7">
    <source>
        <dbReference type="PROSITE" id="PS52005"/>
    </source>
</evidence>
<feature type="region of interest" description="Disordered" evidence="4">
    <location>
        <begin position="422"/>
        <end position="467"/>
    </location>
</feature>
<evidence type="ECO:0000259" key="6">
    <source>
        <dbReference type="PROSITE" id="PS51764"/>
    </source>
</evidence>
<feature type="signal peptide" evidence="5">
    <location>
        <begin position="1"/>
        <end position="33"/>
    </location>
</feature>
<feature type="compositionally biased region" description="Pro residues" evidence="4">
    <location>
        <begin position="435"/>
        <end position="447"/>
    </location>
</feature>
<dbReference type="InterPro" id="IPR017853">
    <property type="entry name" value="GH"/>
</dbReference>
<comment type="similarity">
    <text evidence="3">Belongs to the glycosyl hydrolase 26 family.</text>
</comment>
<dbReference type="PROSITE" id="PS52005">
    <property type="entry name" value="CBM56"/>
    <property type="match status" value="1"/>
</dbReference>
<keyword evidence="9" id="KW-1185">Reference proteome</keyword>
<dbReference type="InterPro" id="IPR006311">
    <property type="entry name" value="TAT_signal"/>
</dbReference>
<dbReference type="SUPFAM" id="SSF51445">
    <property type="entry name" value="(Trans)glycosidases"/>
    <property type="match status" value="1"/>
</dbReference>
<keyword evidence="1 3" id="KW-0378">Hydrolase</keyword>
<evidence type="ECO:0000256" key="3">
    <source>
        <dbReference type="PROSITE-ProRule" id="PRU01100"/>
    </source>
</evidence>
<feature type="domain" description="GH26" evidence="6">
    <location>
        <begin position="33"/>
        <end position="363"/>
    </location>
</feature>
<dbReference type="InterPro" id="IPR022790">
    <property type="entry name" value="GH26_dom"/>
</dbReference>
<dbReference type="Proteomes" id="UP001592531">
    <property type="component" value="Unassembled WGS sequence"/>
</dbReference>
<gene>
    <name evidence="8" type="ORF">ACEZDE_30320</name>
</gene>
<dbReference type="Pfam" id="PF22184">
    <property type="entry name" value="CBM_56"/>
    <property type="match status" value="1"/>
</dbReference>
<sequence length="551" mass="58627">MRIRSRLAALAATATAALTAALLALPPATAAHAATTLSARNLPAGGKVLAVMGQDSDTLSDYKTQVLGNAALGAPQPGGVTLYTNLIEGGSPAPLAGMFSPVDYGSGTYDFNQTLSQYPNSALAVGLYLSDASTGCTNQPLRAIIGTADADITPQLTAKYRADIDRMVNQFKSWGRPTYLRIGYEFDGPWNCYNAGYYVKAFQYIKGRIDALGASNVATVWQSAAWPLNSSPDHPEYNYTVTDPNHLDPWYPGDAYVDYVGLSDFYNAGSLSTQWGCSSYDINPVTLQNRVLDFARGHGKPVMIAEASPQGYSTSGLTKSCIMQKNPQGTDAATVWNQWYAGYWNWIEQNSDVIRVASYINTDWDAQTSWQCADGASAGGAGCSNGYWGDARIQADPTIEQNFVNELKKCLFVNAPANCTGSTPTSGPSSSASPTPTPTATPTPTPSTTPSATTSPTGSSGAFTQGVATGTGGNDTIWFKPGSGSCSFVAVHYTLDNGGQLNYMATWNAAAGRWEQSVTVPAGHTLSYYFDYQPTTQTYQDTTPHYTFQGS</sequence>
<evidence type="ECO:0000256" key="1">
    <source>
        <dbReference type="ARBA" id="ARBA00022801"/>
    </source>
</evidence>
<dbReference type="InterPro" id="IPR047569">
    <property type="entry name" value="CBM56"/>
</dbReference>
<comment type="caution">
    <text evidence="8">The sequence shown here is derived from an EMBL/GenBank/DDBJ whole genome shotgun (WGS) entry which is preliminary data.</text>
</comment>
<feature type="compositionally biased region" description="Low complexity" evidence="4">
    <location>
        <begin position="448"/>
        <end position="462"/>
    </location>
</feature>
<organism evidence="8 9">
    <name type="scientific">Streptacidiphilus cavernicola</name>
    <dbReference type="NCBI Taxonomy" id="3342716"/>
    <lineage>
        <taxon>Bacteria</taxon>
        <taxon>Bacillati</taxon>
        <taxon>Actinomycetota</taxon>
        <taxon>Actinomycetes</taxon>
        <taxon>Kitasatosporales</taxon>
        <taxon>Streptomycetaceae</taxon>
        <taxon>Streptacidiphilus</taxon>
    </lineage>
</organism>
<protein>
    <submittedName>
        <fullName evidence="8">Endo-1,3-beta-xylanase</fullName>
    </submittedName>
</protein>
<evidence type="ECO:0000256" key="5">
    <source>
        <dbReference type="SAM" id="SignalP"/>
    </source>
</evidence>
<feature type="active site" description="Nucleophile" evidence="3">
    <location>
        <position position="306"/>
    </location>
</feature>
<accession>A0ABV6W4R2</accession>
<evidence type="ECO:0000256" key="2">
    <source>
        <dbReference type="ARBA" id="ARBA00023295"/>
    </source>
</evidence>
<feature type="chain" id="PRO_5045258985" evidence="5">
    <location>
        <begin position="34"/>
        <end position="551"/>
    </location>
</feature>